<dbReference type="EMBL" id="BGPR01002289">
    <property type="protein sequence ID" value="GBM71056.1"/>
    <property type="molecule type" value="Genomic_DNA"/>
</dbReference>
<name>A0A4Y2I1J9_ARAVE</name>
<accession>A0A4Y2I1J9</accession>
<evidence type="ECO:0000313" key="2">
    <source>
        <dbReference type="Proteomes" id="UP000499080"/>
    </source>
</evidence>
<comment type="caution">
    <text evidence="1">The sequence shown here is derived from an EMBL/GenBank/DDBJ whole genome shotgun (WGS) entry which is preliminary data.</text>
</comment>
<keyword evidence="2" id="KW-1185">Reference proteome</keyword>
<protein>
    <submittedName>
        <fullName evidence="1">Uncharacterized protein</fullName>
    </submittedName>
</protein>
<proteinExistence type="predicted"/>
<evidence type="ECO:0000313" key="1">
    <source>
        <dbReference type="EMBL" id="GBM71056.1"/>
    </source>
</evidence>
<reference evidence="1 2" key="1">
    <citation type="journal article" date="2019" name="Sci. Rep.">
        <title>Orb-weaving spider Araneus ventricosus genome elucidates the spidroin gene catalogue.</title>
        <authorList>
            <person name="Kono N."/>
            <person name="Nakamura H."/>
            <person name="Ohtoshi R."/>
            <person name="Moran D.A.P."/>
            <person name="Shinohara A."/>
            <person name="Yoshida Y."/>
            <person name="Fujiwara M."/>
            <person name="Mori M."/>
            <person name="Tomita M."/>
            <person name="Arakawa K."/>
        </authorList>
    </citation>
    <scope>NUCLEOTIDE SEQUENCE [LARGE SCALE GENOMIC DNA]</scope>
</reference>
<organism evidence="1 2">
    <name type="scientific">Araneus ventricosus</name>
    <name type="common">Orbweaver spider</name>
    <name type="synonym">Epeira ventricosa</name>
    <dbReference type="NCBI Taxonomy" id="182803"/>
    <lineage>
        <taxon>Eukaryota</taxon>
        <taxon>Metazoa</taxon>
        <taxon>Ecdysozoa</taxon>
        <taxon>Arthropoda</taxon>
        <taxon>Chelicerata</taxon>
        <taxon>Arachnida</taxon>
        <taxon>Araneae</taxon>
        <taxon>Araneomorphae</taxon>
        <taxon>Entelegynae</taxon>
        <taxon>Araneoidea</taxon>
        <taxon>Araneidae</taxon>
        <taxon>Araneus</taxon>
    </lineage>
</organism>
<dbReference type="Proteomes" id="UP000499080">
    <property type="component" value="Unassembled WGS sequence"/>
</dbReference>
<sequence>MGFRLGLLIFCERNLSSSPACQQRRLSGMSAQDLSSAVVFSPARTGVLPFQFRICRRSHSRSHTEALATLLFWRSSTTHSPHWLVFATNNISSHAKVIAFAQHLLK</sequence>
<dbReference type="AlphaFoldDB" id="A0A4Y2I1J9"/>
<gene>
    <name evidence="1" type="ORF">AVEN_35028_1</name>
</gene>